<dbReference type="InterPro" id="IPR001387">
    <property type="entry name" value="Cro/C1-type_HTH"/>
</dbReference>
<feature type="domain" description="HTH cro/C1-type" evidence="2">
    <location>
        <begin position="74"/>
        <end position="129"/>
    </location>
</feature>
<sequence length="289" mass="30542">MSQRLVDGRRIKVARIEAGLLQSQVGQALGVSDSAEANWENGKKRPDAEVLPALAKVLGKSLDALFPREGLPDLADLRADAGIYQKDTGRLIGTKSHAPVSRAERGIRRLDPKYVPPLAEAYGVSVDTLLAAQERSFGRDVPEPGQVPTALADKIAFLMEHLYPGDQVAPTADEIAQGINEWAGAAVVSEAEVKALLSGAQPTAKPIVYHGLATVFGVEPLYFEPQNAVARQVYEGLKLLASAREGKIIRAAASGVGEEGLPADVLAFVNSVVTELQDRGLPAVGDGGQ</sequence>
<dbReference type="RefSeq" id="WP_276093613.1">
    <property type="nucleotide sequence ID" value="NZ_JARJBC010000006.1"/>
</dbReference>
<evidence type="ECO:0000313" key="3">
    <source>
        <dbReference type="EMBL" id="MDF3290169.1"/>
    </source>
</evidence>
<comment type="caution">
    <text evidence="3">The sequence shown here is derived from an EMBL/GenBank/DDBJ whole genome shotgun (WGS) entry which is preliminary data.</text>
</comment>
<dbReference type="PROSITE" id="PS50943">
    <property type="entry name" value="HTH_CROC1"/>
    <property type="match status" value="2"/>
</dbReference>
<evidence type="ECO:0000256" key="1">
    <source>
        <dbReference type="ARBA" id="ARBA00023125"/>
    </source>
</evidence>
<dbReference type="CDD" id="cd00093">
    <property type="entry name" value="HTH_XRE"/>
    <property type="match status" value="2"/>
</dbReference>
<feature type="domain" description="HTH cro/C1-type" evidence="2">
    <location>
        <begin position="11"/>
        <end position="65"/>
    </location>
</feature>
<reference evidence="3 4" key="1">
    <citation type="submission" date="2023-03" db="EMBL/GenBank/DDBJ databases">
        <title>Draft genome sequence of Streptomyces sp. RB6PN23 isolated from peat swamp forest in Thailand.</title>
        <authorList>
            <person name="Klaysubun C."/>
            <person name="Duangmal K."/>
        </authorList>
    </citation>
    <scope>NUCLEOTIDE SEQUENCE [LARGE SCALE GENOMIC DNA]</scope>
    <source>
        <strain evidence="3 4">RB6PN23</strain>
    </source>
</reference>
<keyword evidence="4" id="KW-1185">Reference proteome</keyword>
<accession>A0ABT5ZKP8</accession>
<dbReference type="SUPFAM" id="SSF47413">
    <property type="entry name" value="lambda repressor-like DNA-binding domains"/>
    <property type="match status" value="2"/>
</dbReference>
<dbReference type="EMBL" id="JARJBC010000006">
    <property type="protein sequence ID" value="MDF3290169.1"/>
    <property type="molecule type" value="Genomic_DNA"/>
</dbReference>
<dbReference type="InterPro" id="IPR010982">
    <property type="entry name" value="Lambda_DNA-bd_dom_sf"/>
</dbReference>
<keyword evidence="1" id="KW-0238">DNA-binding</keyword>
<organism evidence="3 4">
    <name type="scientific">Streptomyces silvisoli</name>
    <dbReference type="NCBI Taxonomy" id="3034235"/>
    <lineage>
        <taxon>Bacteria</taxon>
        <taxon>Bacillati</taxon>
        <taxon>Actinomycetota</taxon>
        <taxon>Actinomycetes</taxon>
        <taxon>Kitasatosporales</taxon>
        <taxon>Streptomycetaceae</taxon>
        <taxon>Streptomyces</taxon>
    </lineage>
</organism>
<name>A0ABT5ZKP8_9ACTN</name>
<proteinExistence type="predicted"/>
<gene>
    <name evidence="3" type="ORF">P3G67_13120</name>
</gene>
<dbReference type="Gene3D" id="1.10.260.40">
    <property type="entry name" value="lambda repressor-like DNA-binding domains"/>
    <property type="match status" value="3"/>
</dbReference>
<evidence type="ECO:0000313" key="4">
    <source>
        <dbReference type="Proteomes" id="UP001216579"/>
    </source>
</evidence>
<dbReference type="SMART" id="SM00530">
    <property type="entry name" value="HTH_XRE"/>
    <property type="match status" value="2"/>
</dbReference>
<dbReference type="PANTHER" id="PTHR46558:SF3">
    <property type="entry name" value="TRANSCRIPTIONAL REGULATOR"/>
    <property type="match status" value="1"/>
</dbReference>
<dbReference type="Pfam" id="PF01381">
    <property type="entry name" value="HTH_3"/>
    <property type="match status" value="1"/>
</dbReference>
<evidence type="ECO:0000259" key="2">
    <source>
        <dbReference type="PROSITE" id="PS50943"/>
    </source>
</evidence>
<protein>
    <submittedName>
        <fullName evidence="3">Helix-turn-helix transcriptional regulator</fullName>
    </submittedName>
</protein>
<dbReference type="Proteomes" id="UP001216579">
    <property type="component" value="Unassembled WGS sequence"/>
</dbReference>
<dbReference type="PANTHER" id="PTHR46558">
    <property type="entry name" value="TRACRIPTIONAL REGULATORY PROTEIN-RELATED-RELATED"/>
    <property type="match status" value="1"/>
</dbReference>